<name>A0A645E634_9ZZZZ</name>
<accession>A0A645E634</accession>
<comment type="caution">
    <text evidence="2">The sequence shown here is derived from an EMBL/GenBank/DDBJ whole genome shotgun (WGS) entry which is preliminary data.</text>
</comment>
<evidence type="ECO:0000256" key="1">
    <source>
        <dbReference type="SAM" id="MobiDB-lite"/>
    </source>
</evidence>
<dbReference type="AlphaFoldDB" id="A0A645E634"/>
<organism evidence="2">
    <name type="scientific">bioreactor metagenome</name>
    <dbReference type="NCBI Taxonomy" id="1076179"/>
    <lineage>
        <taxon>unclassified sequences</taxon>
        <taxon>metagenomes</taxon>
        <taxon>ecological metagenomes</taxon>
    </lineage>
</organism>
<reference evidence="2" key="1">
    <citation type="submission" date="2019-08" db="EMBL/GenBank/DDBJ databases">
        <authorList>
            <person name="Kucharzyk K."/>
            <person name="Murdoch R.W."/>
            <person name="Higgins S."/>
            <person name="Loffler F."/>
        </authorList>
    </citation>
    <scope>NUCLEOTIDE SEQUENCE</scope>
</reference>
<proteinExistence type="predicted"/>
<evidence type="ECO:0000313" key="2">
    <source>
        <dbReference type="EMBL" id="MPM96965.1"/>
    </source>
</evidence>
<feature type="compositionally biased region" description="Polar residues" evidence="1">
    <location>
        <begin position="45"/>
        <end position="54"/>
    </location>
</feature>
<dbReference type="EMBL" id="VSSQ01043298">
    <property type="protein sequence ID" value="MPM96965.1"/>
    <property type="molecule type" value="Genomic_DNA"/>
</dbReference>
<protein>
    <submittedName>
        <fullName evidence="2">Uncharacterized protein</fullName>
    </submittedName>
</protein>
<gene>
    <name evidence="2" type="ORF">SDC9_144135</name>
</gene>
<sequence length="60" mass="6820">MEYSGFNADRLGAPQNGAPFYFYEFIKGRYVYELADKVRHRDSAGMQNASNPRGSSPLRD</sequence>
<feature type="region of interest" description="Disordered" evidence="1">
    <location>
        <begin position="41"/>
        <end position="60"/>
    </location>
</feature>